<evidence type="ECO:0000313" key="9">
    <source>
        <dbReference type="EMBL" id="CUU24565.1"/>
    </source>
</evidence>
<reference evidence="10" key="1">
    <citation type="submission" date="2015-11" db="EMBL/GenBank/DDBJ databases">
        <authorList>
            <person name="Blom J."/>
        </authorList>
    </citation>
    <scope>NUCLEOTIDE SEQUENCE [LARGE SCALE GENOMIC DNA]</scope>
</reference>
<dbReference type="PANTHER" id="PTHR34582:SF6">
    <property type="entry name" value="UPF0702 TRANSMEMBRANE PROTEIN YCAP"/>
    <property type="match status" value="1"/>
</dbReference>
<dbReference type="InterPro" id="IPR007353">
    <property type="entry name" value="DUF421"/>
</dbReference>
<keyword evidence="6 7" id="KW-0472">Membrane</keyword>
<keyword evidence="5 7" id="KW-1133">Transmembrane helix</keyword>
<dbReference type="RefSeq" id="WP_067431934.1">
    <property type="nucleotide sequence ID" value="NZ_LN907827.1"/>
</dbReference>
<accession>A0A0U5L670</accession>
<dbReference type="GO" id="GO:0005886">
    <property type="term" value="C:plasma membrane"/>
    <property type="evidence" value="ECO:0007669"/>
    <property type="project" value="UniProtKB-SubCell"/>
</dbReference>
<evidence type="ECO:0000256" key="7">
    <source>
        <dbReference type="SAM" id="Phobius"/>
    </source>
</evidence>
<evidence type="ECO:0000256" key="5">
    <source>
        <dbReference type="ARBA" id="ARBA00022989"/>
    </source>
</evidence>
<dbReference type="AlphaFoldDB" id="A0A0U5L670"/>
<organism evidence="9 10">
    <name type="scientific">Duffyella gerundensis</name>
    <dbReference type="NCBI Taxonomy" id="1619313"/>
    <lineage>
        <taxon>Bacteria</taxon>
        <taxon>Pseudomonadati</taxon>
        <taxon>Pseudomonadota</taxon>
        <taxon>Gammaproteobacteria</taxon>
        <taxon>Enterobacterales</taxon>
        <taxon>Erwiniaceae</taxon>
        <taxon>Duffyella</taxon>
    </lineage>
</organism>
<sequence>MKQVDISLSDVTRLVLGSHPPLFLLEVVIRALICFVIIIVALRLLGRRVASQYTLIELSAVITLAGTMGVPLLDDKRGLLPPLLIVIGLLAMQHLMGHISLHYRSVDRLLVGPERIALEDGRLQLDTLRGTVLSREKMFSLLRCRGVQQLGQLSRVYLEPSGALTLIWSDTPQPGLPIVPHDDKALLAAMQDDGHLACASCGHVIEQQPAPNCACTRCHAQHWLPACVSVED</sequence>
<feature type="transmembrane region" description="Helical" evidence="7">
    <location>
        <begin position="22"/>
        <end position="42"/>
    </location>
</feature>
<protein>
    <recommendedName>
        <fullName evidence="8">YetF C-terminal domain-containing protein</fullName>
    </recommendedName>
</protein>
<feature type="domain" description="YetF C-terminal" evidence="8">
    <location>
        <begin position="102"/>
        <end position="177"/>
    </location>
</feature>
<evidence type="ECO:0000256" key="2">
    <source>
        <dbReference type="ARBA" id="ARBA00006448"/>
    </source>
</evidence>
<name>A0A0U5L670_9GAMM</name>
<dbReference type="Gene3D" id="3.30.240.20">
    <property type="entry name" value="bsu07140 like domains"/>
    <property type="match status" value="1"/>
</dbReference>
<comment type="subcellular location">
    <subcellularLocation>
        <location evidence="1">Cell membrane</location>
        <topology evidence="1">Multi-pass membrane protein</topology>
    </subcellularLocation>
</comment>
<dbReference type="KEGG" id="ege:EM595_2332"/>
<evidence type="ECO:0000256" key="6">
    <source>
        <dbReference type="ARBA" id="ARBA00023136"/>
    </source>
</evidence>
<keyword evidence="4 7" id="KW-0812">Transmembrane</keyword>
<evidence type="ECO:0000256" key="1">
    <source>
        <dbReference type="ARBA" id="ARBA00004651"/>
    </source>
</evidence>
<dbReference type="PANTHER" id="PTHR34582">
    <property type="entry name" value="UPF0702 TRANSMEMBRANE PROTEIN YCAP"/>
    <property type="match status" value="1"/>
</dbReference>
<dbReference type="STRING" id="1619313.EM595_2332"/>
<dbReference type="Pfam" id="PF04239">
    <property type="entry name" value="DUF421"/>
    <property type="match status" value="1"/>
</dbReference>
<evidence type="ECO:0000256" key="4">
    <source>
        <dbReference type="ARBA" id="ARBA00022692"/>
    </source>
</evidence>
<dbReference type="PATRIC" id="fig|1619313.3.peg.2421"/>
<dbReference type="Proteomes" id="UP000059419">
    <property type="component" value="Chromosome 1"/>
</dbReference>
<feature type="transmembrane region" description="Helical" evidence="7">
    <location>
        <begin position="54"/>
        <end position="73"/>
    </location>
</feature>
<gene>
    <name evidence="9" type="ORF">EM595_2332</name>
</gene>
<evidence type="ECO:0000259" key="8">
    <source>
        <dbReference type="Pfam" id="PF04239"/>
    </source>
</evidence>
<dbReference type="OrthoDB" id="6538282at2"/>
<evidence type="ECO:0000313" key="10">
    <source>
        <dbReference type="Proteomes" id="UP000059419"/>
    </source>
</evidence>
<dbReference type="InterPro" id="IPR023090">
    <property type="entry name" value="UPF0702_alpha/beta_dom_sf"/>
</dbReference>
<proteinExistence type="inferred from homology"/>
<dbReference type="EMBL" id="LN907827">
    <property type="protein sequence ID" value="CUU24565.1"/>
    <property type="molecule type" value="Genomic_DNA"/>
</dbReference>
<keyword evidence="3" id="KW-1003">Cell membrane</keyword>
<feature type="transmembrane region" description="Helical" evidence="7">
    <location>
        <begin position="79"/>
        <end position="101"/>
    </location>
</feature>
<evidence type="ECO:0000256" key="3">
    <source>
        <dbReference type="ARBA" id="ARBA00022475"/>
    </source>
</evidence>
<comment type="similarity">
    <text evidence="2">Belongs to the UPF0702 family.</text>
</comment>
<keyword evidence="10" id="KW-1185">Reference proteome</keyword>